<keyword evidence="3" id="KW-0998">Cell outer membrane</keyword>
<dbReference type="SUPFAM" id="SSF48452">
    <property type="entry name" value="TPR-like"/>
    <property type="match status" value="1"/>
</dbReference>
<protein>
    <submittedName>
        <fullName evidence="6">Outer membrane protein assembly factor BamD</fullName>
    </submittedName>
</protein>
<dbReference type="Proteomes" id="UP000748308">
    <property type="component" value="Unassembled WGS sequence"/>
</dbReference>
<dbReference type="PROSITE" id="PS50005">
    <property type="entry name" value="TPR"/>
    <property type="match status" value="1"/>
</dbReference>
<dbReference type="AlphaFoldDB" id="A0A937XCD7"/>
<dbReference type="InterPro" id="IPR017689">
    <property type="entry name" value="BamD"/>
</dbReference>
<comment type="caution">
    <text evidence="6">The sequence shown here is derived from an EMBL/GenBank/DDBJ whole genome shotgun (WGS) entry which is preliminary data.</text>
</comment>
<gene>
    <name evidence="6" type="primary">bamD</name>
    <name evidence="6" type="ORF">FJY75_07875</name>
</gene>
<dbReference type="InterPro" id="IPR039565">
    <property type="entry name" value="BamD-like"/>
</dbReference>
<dbReference type="PROSITE" id="PS51257">
    <property type="entry name" value="PROKAR_LIPOPROTEIN"/>
    <property type="match status" value="1"/>
</dbReference>
<evidence type="ECO:0000256" key="4">
    <source>
        <dbReference type="PROSITE-ProRule" id="PRU00339"/>
    </source>
</evidence>
<accession>A0A937XCD7</accession>
<dbReference type="PANTHER" id="PTHR37423">
    <property type="entry name" value="SOLUBLE LYTIC MUREIN TRANSGLYCOSYLASE-RELATED"/>
    <property type="match status" value="1"/>
</dbReference>
<evidence type="ECO:0000256" key="1">
    <source>
        <dbReference type="ARBA" id="ARBA00022729"/>
    </source>
</evidence>
<evidence type="ECO:0000259" key="5">
    <source>
        <dbReference type="Pfam" id="PF13525"/>
    </source>
</evidence>
<dbReference type="Gene3D" id="1.25.40.10">
    <property type="entry name" value="Tetratricopeptide repeat domain"/>
    <property type="match status" value="1"/>
</dbReference>
<evidence type="ECO:0000313" key="7">
    <source>
        <dbReference type="Proteomes" id="UP000748308"/>
    </source>
</evidence>
<sequence length="275" mass="30191">MRRAPTVTDGIGGRGRAARFRLLGVLAAAALAGCSAGLDRGGTGSAAGDFARAQAEFDRGHHAEAIALLENFERGHPGSQYIDDAVFLLGRAHQGNGEQILARAAFERLRKDFPQSPFAEEALFQIGRSWFLSVRGPALDPEPAEEALRVLRLYMRRYPEGAFVEEARKGEQGALGVLAEKERLNGVTYLRLGRYEAARRCFERSLERWPEAPRSAEALAGIARAREREGDASGARNAWQRLLEHLGEDPARYRKGKELAREAGKRLARLDADGS</sequence>
<evidence type="ECO:0000256" key="2">
    <source>
        <dbReference type="ARBA" id="ARBA00023136"/>
    </source>
</evidence>
<reference evidence="6" key="1">
    <citation type="submission" date="2019-03" db="EMBL/GenBank/DDBJ databases">
        <title>Lake Tanganyika Metagenome-Assembled Genomes (MAGs).</title>
        <authorList>
            <person name="Tran P."/>
        </authorList>
    </citation>
    <scope>NUCLEOTIDE SEQUENCE</scope>
    <source>
        <strain evidence="6">M_DeepCast_400m_m2_100</strain>
    </source>
</reference>
<name>A0A937XCD7_UNCEI</name>
<feature type="repeat" description="TPR" evidence="4">
    <location>
        <begin position="179"/>
        <end position="212"/>
    </location>
</feature>
<dbReference type="InterPro" id="IPR019734">
    <property type="entry name" value="TPR_rpt"/>
</dbReference>
<keyword evidence="4" id="KW-0802">TPR repeat</keyword>
<organism evidence="6 7">
    <name type="scientific">Eiseniibacteriota bacterium</name>
    <dbReference type="NCBI Taxonomy" id="2212470"/>
    <lineage>
        <taxon>Bacteria</taxon>
        <taxon>Candidatus Eiseniibacteriota</taxon>
    </lineage>
</organism>
<dbReference type="InterPro" id="IPR011990">
    <property type="entry name" value="TPR-like_helical_dom_sf"/>
</dbReference>
<dbReference type="SMART" id="SM00028">
    <property type="entry name" value="TPR"/>
    <property type="match status" value="2"/>
</dbReference>
<keyword evidence="1" id="KW-0732">Signal</keyword>
<evidence type="ECO:0000256" key="3">
    <source>
        <dbReference type="ARBA" id="ARBA00023237"/>
    </source>
</evidence>
<dbReference type="NCBIfam" id="TIGR03302">
    <property type="entry name" value="OM_YfiO"/>
    <property type="match status" value="1"/>
</dbReference>
<dbReference type="EMBL" id="VGIY01000182">
    <property type="protein sequence ID" value="MBM3317757.1"/>
    <property type="molecule type" value="Genomic_DNA"/>
</dbReference>
<proteinExistence type="predicted"/>
<evidence type="ECO:0000313" key="6">
    <source>
        <dbReference type="EMBL" id="MBM3317757.1"/>
    </source>
</evidence>
<feature type="domain" description="Outer membrane lipoprotein BamD-like" evidence="5">
    <location>
        <begin position="50"/>
        <end position="236"/>
    </location>
</feature>
<dbReference type="PANTHER" id="PTHR37423:SF6">
    <property type="entry name" value="CELL DIVISION COORDINATOR CPOB"/>
    <property type="match status" value="1"/>
</dbReference>
<keyword evidence="2" id="KW-0472">Membrane</keyword>
<dbReference type="Pfam" id="PF13525">
    <property type="entry name" value="YfiO"/>
    <property type="match status" value="1"/>
</dbReference>